<dbReference type="AlphaFoldDB" id="A0A6C0BPH2"/>
<proteinExistence type="predicted"/>
<accession>A0A6C0BPH2</accession>
<protein>
    <submittedName>
        <fullName evidence="2">Uncharacterized protein</fullName>
    </submittedName>
</protein>
<feature type="coiled-coil region" evidence="1">
    <location>
        <begin position="166"/>
        <end position="193"/>
    </location>
</feature>
<reference evidence="2" key="1">
    <citation type="journal article" date="2020" name="Nature">
        <title>Giant virus diversity and host interactions through global metagenomics.</title>
        <authorList>
            <person name="Schulz F."/>
            <person name="Roux S."/>
            <person name="Paez-Espino D."/>
            <person name="Jungbluth S."/>
            <person name="Walsh D.A."/>
            <person name="Denef V.J."/>
            <person name="McMahon K.D."/>
            <person name="Konstantinidis K.T."/>
            <person name="Eloe-Fadrosh E.A."/>
            <person name="Kyrpides N.C."/>
            <person name="Woyke T."/>
        </authorList>
    </citation>
    <scope>NUCLEOTIDE SEQUENCE</scope>
    <source>
        <strain evidence="2">GVMAG-M-3300017989-17</strain>
    </source>
</reference>
<name>A0A6C0BPH2_9ZZZZ</name>
<feature type="coiled-coil region" evidence="1">
    <location>
        <begin position="111"/>
        <end position="138"/>
    </location>
</feature>
<sequence length="214" mass="24136">MATKKTKSTSTTSTDNPRLELAKALNQFATKVDALEKAYEGIKTVTKDTLTEFDLEIEAKKQELDRLEEQDSHDRKRRKTEADLEIAEHRYNSAVKILEERNEVSIPSTVLEEMKQRLQTLTSQRESEMEKLATAEKAKAKKALDAAISNCQLKQKAETAVLEATNQTQLKEIESLKGQIESLKNEVAEQRNLTARVAESTRNISVQPGYNNGK</sequence>
<evidence type="ECO:0000313" key="2">
    <source>
        <dbReference type="EMBL" id="QHS93288.1"/>
    </source>
</evidence>
<organism evidence="2">
    <name type="scientific">viral metagenome</name>
    <dbReference type="NCBI Taxonomy" id="1070528"/>
    <lineage>
        <taxon>unclassified sequences</taxon>
        <taxon>metagenomes</taxon>
        <taxon>organismal metagenomes</taxon>
    </lineage>
</organism>
<dbReference type="EMBL" id="MN739201">
    <property type="protein sequence ID" value="QHS93288.1"/>
    <property type="molecule type" value="Genomic_DNA"/>
</dbReference>
<feature type="coiled-coil region" evidence="1">
    <location>
        <begin position="50"/>
        <end position="77"/>
    </location>
</feature>
<evidence type="ECO:0000256" key="1">
    <source>
        <dbReference type="SAM" id="Coils"/>
    </source>
</evidence>
<keyword evidence="1" id="KW-0175">Coiled coil</keyword>